<keyword evidence="2" id="KW-1185">Reference proteome</keyword>
<evidence type="ECO:0000313" key="1">
    <source>
        <dbReference type="EMBL" id="KAG5461097.1"/>
    </source>
</evidence>
<gene>
    <name evidence="1" type="ORF">BJ554DRAFT_6761</name>
</gene>
<dbReference type="EMBL" id="JAEFCI010004211">
    <property type="protein sequence ID" value="KAG5461097.1"/>
    <property type="molecule type" value="Genomic_DNA"/>
</dbReference>
<sequence length="73" mass="7686">MALSRRPPILSTLPVRVSSPVMAMTGETGLSSARDSKDVAIVIPAEGPGSEPTGKNKSVFKLGQIKIPKTQRV</sequence>
<protein>
    <submittedName>
        <fullName evidence="1">Uncharacterized protein</fullName>
    </submittedName>
</protein>
<dbReference type="AlphaFoldDB" id="A0A8H7ZXI0"/>
<evidence type="ECO:0000313" key="2">
    <source>
        <dbReference type="Proteomes" id="UP000673691"/>
    </source>
</evidence>
<name>A0A8H7ZXI0_9FUNG</name>
<accession>A0A8H7ZXI0</accession>
<organism evidence="1 2">
    <name type="scientific">Olpidium bornovanus</name>
    <dbReference type="NCBI Taxonomy" id="278681"/>
    <lineage>
        <taxon>Eukaryota</taxon>
        <taxon>Fungi</taxon>
        <taxon>Fungi incertae sedis</taxon>
        <taxon>Olpidiomycota</taxon>
        <taxon>Olpidiomycotina</taxon>
        <taxon>Olpidiomycetes</taxon>
        <taxon>Olpidiales</taxon>
        <taxon>Olpidiaceae</taxon>
        <taxon>Olpidium</taxon>
    </lineage>
</organism>
<reference evidence="1 2" key="1">
    <citation type="journal article" name="Sci. Rep.">
        <title>Genome-scale phylogenetic analyses confirm Olpidium as the closest living zoosporic fungus to the non-flagellated, terrestrial fungi.</title>
        <authorList>
            <person name="Chang Y."/>
            <person name="Rochon D."/>
            <person name="Sekimoto S."/>
            <person name="Wang Y."/>
            <person name="Chovatia M."/>
            <person name="Sandor L."/>
            <person name="Salamov A."/>
            <person name="Grigoriev I.V."/>
            <person name="Stajich J.E."/>
            <person name="Spatafora J.W."/>
        </authorList>
    </citation>
    <scope>NUCLEOTIDE SEQUENCE [LARGE SCALE GENOMIC DNA]</scope>
    <source>
        <strain evidence="1">S191</strain>
    </source>
</reference>
<proteinExistence type="predicted"/>
<comment type="caution">
    <text evidence="1">The sequence shown here is derived from an EMBL/GenBank/DDBJ whole genome shotgun (WGS) entry which is preliminary data.</text>
</comment>
<dbReference type="Proteomes" id="UP000673691">
    <property type="component" value="Unassembled WGS sequence"/>
</dbReference>